<protein>
    <recommendedName>
        <fullName evidence="4">General secretion pathway GspH domain-containing protein</fullName>
    </recommendedName>
</protein>
<accession>A0A1F4R4K6</accession>
<dbReference type="AlphaFoldDB" id="A0A1F4R4K6"/>
<dbReference type="Pfam" id="PF07963">
    <property type="entry name" value="N_methyl"/>
    <property type="match status" value="1"/>
</dbReference>
<name>A0A1F4R4K6_UNCSA</name>
<comment type="caution">
    <text evidence="2">The sequence shown here is derived from an EMBL/GenBank/DDBJ whole genome shotgun (WGS) entry which is preliminary data.</text>
</comment>
<evidence type="ECO:0000256" key="1">
    <source>
        <dbReference type="SAM" id="Phobius"/>
    </source>
</evidence>
<evidence type="ECO:0000313" key="2">
    <source>
        <dbReference type="EMBL" id="OGC03117.1"/>
    </source>
</evidence>
<keyword evidence="1" id="KW-1133">Transmembrane helix</keyword>
<keyword evidence="1" id="KW-0812">Transmembrane</keyword>
<dbReference type="InterPro" id="IPR045584">
    <property type="entry name" value="Pilin-like"/>
</dbReference>
<dbReference type="Gene3D" id="3.30.700.10">
    <property type="entry name" value="Glycoprotein, Type 4 Pilin"/>
    <property type="match status" value="1"/>
</dbReference>
<dbReference type="NCBIfam" id="TIGR02532">
    <property type="entry name" value="IV_pilin_GFxxxE"/>
    <property type="match status" value="1"/>
</dbReference>
<keyword evidence="1" id="KW-0472">Membrane</keyword>
<evidence type="ECO:0008006" key="4">
    <source>
        <dbReference type="Google" id="ProtNLM"/>
    </source>
</evidence>
<dbReference type="SUPFAM" id="SSF54523">
    <property type="entry name" value="Pili subunits"/>
    <property type="match status" value="1"/>
</dbReference>
<sequence>MKPRGFTLVELLVVLSVLAVMAAISLPGFYAFSAQISLNASAKTMASSLRKLQGQAILQHETLTFNLTDLKLPKGISPIKTSNICFAPSGFTPPGGSGTFIIKNNIGQTKMIVVSTSGRVRVE</sequence>
<dbReference type="InterPro" id="IPR012902">
    <property type="entry name" value="N_methyl_site"/>
</dbReference>
<proteinExistence type="predicted"/>
<feature type="transmembrane region" description="Helical" evidence="1">
    <location>
        <begin position="12"/>
        <end position="32"/>
    </location>
</feature>
<evidence type="ECO:0000313" key="3">
    <source>
        <dbReference type="Proteomes" id="UP000176938"/>
    </source>
</evidence>
<dbReference type="EMBL" id="METP01000060">
    <property type="protein sequence ID" value="OGC03117.1"/>
    <property type="molecule type" value="Genomic_DNA"/>
</dbReference>
<reference evidence="2 3" key="1">
    <citation type="journal article" date="2016" name="Nat. Commun.">
        <title>Thousands of microbial genomes shed light on interconnected biogeochemical processes in an aquifer system.</title>
        <authorList>
            <person name="Anantharaman K."/>
            <person name="Brown C.T."/>
            <person name="Hug L.A."/>
            <person name="Sharon I."/>
            <person name="Castelle C.J."/>
            <person name="Probst A.J."/>
            <person name="Thomas B.C."/>
            <person name="Singh A."/>
            <person name="Wilkins M.J."/>
            <person name="Karaoz U."/>
            <person name="Brodie E.L."/>
            <person name="Williams K.H."/>
            <person name="Hubbard S.S."/>
            <person name="Banfield J.F."/>
        </authorList>
    </citation>
    <scope>NUCLEOTIDE SEQUENCE [LARGE SCALE GENOMIC DNA]</scope>
</reference>
<dbReference type="Proteomes" id="UP000176938">
    <property type="component" value="Unassembled WGS sequence"/>
</dbReference>
<gene>
    <name evidence="2" type="ORF">A3H38_03635</name>
</gene>
<organism evidence="2 3">
    <name type="scientific">candidate division WOR-1 bacterium RIFCSPLOWO2_02_FULL_46_20</name>
    <dbReference type="NCBI Taxonomy" id="1802567"/>
    <lineage>
        <taxon>Bacteria</taxon>
        <taxon>Bacillati</taxon>
        <taxon>Saganbacteria</taxon>
    </lineage>
</organism>
<dbReference type="PROSITE" id="PS00409">
    <property type="entry name" value="PROKAR_NTER_METHYL"/>
    <property type="match status" value="1"/>
</dbReference>